<dbReference type="PROSITE" id="PS50950">
    <property type="entry name" value="ZF_THAP"/>
    <property type="match status" value="1"/>
</dbReference>
<dbReference type="PANTHER" id="PTHR46600:SF1">
    <property type="entry name" value="THAP DOMAIN-CONTAINING PROTEIN 1"/>
    <property type="match status" value="1"/>
</dbReference>
<organism evidence="15 16">
    <name type="scientific">Rhipicephalus microplus</name>
    <name type="common">Cattle tick</name>
    <name type="synonym">Boophilus microplus</name>
    <dbReference type="NCBI Taxonomy" id="6941"/>
    <lineage>
        <taxon>Eukaryota</taxon>
        <taxon>Metazoa</taxon>
        <taxon>Ecdysozoa</taxon>
        <taxon>Arthropoda</taxon>
        <taxon>Chelicerata</taxon>
        <taxon>Arachnida</taxon>
        <taxon>Acari</taxon>
        <taxon>Parasitiformes</taxon>
        <taxon>Ixodida</taxon>
        <taxon>Ixodoidea</taxon>
        <taxon>Ixodidae</taxon>
        <taxon>Rhipicephalinae</taxon>
        <taxon>Rhipicephalus</taxon>
        <taxon>Boophilus</taxon>
    </lineage>
</organism>
<accession>A0A9J6DK05</accession>
<keyword evidence="9" id="KW-0804">Transcription</keyword>
<dbReference type="Pfam" id="PF05485">
    <property type="entry name" value="THAP"/>
    <property type="match status" value="1"/>
</dbReference>
<dbReference type="EMBL" id="JABSTU010000009">
    <property type="protein sequence ID" value="KAH8022331.1"/>
    <property type="molecule type" value="Genomic_DNA"/>
</dbReference>
<evidence type="ECO:0000256" key="1">
    <source>
        <dbReference type="ARBA" id="ARBA00004642"/>
    </source>
</evidence>
<comment type="subcellular location">
    <subcellularLocation>
        <location evidence="1">Nucleus</location>
        <location evidence="1">Nucleoplasm</location>
    </subcellularLocation>
</comment>
<keyword evidence="7" id="KW-0175">Coiled coil</keyword>
<comment type="similarity">
    <text evidence="2">Belongs to the THAP1 family.</text>
</comment>
<evidence type="ECO:0000256" key="11">
    <source>
        <dbReference type="ARBA" id="ARBA00023306"/>
    </source>
</evidence>
<evidence type="ECO:0000256" key="9">
    <source>
        <dbReference type="ARBA" id="ARBA00023163"/>
    </source>
</evidence>
<evidence type="ECO:0000256" key="6">
    <source>
        <dbReference type="ARBA" id="ARBA00023015"/>
    </source>
</evidence>
<keyword evidence="10" id="KW-0539">Nucleus</keyword>
<dbReference type="Proteomes" id="UP000821866">
    <property type="component" value="Chromosome 7"/>
</dbReference>
<evidence type="ECO:0000256" key="13">
    <source>
        <dbReference type="SAM" id="MobiDB-lite"/>
    </source>
</evidence>
<keyword evidence="4 12" id="KW-0863">Zinc-finger</keyword>
<keyword evidence="16" id="KW-1185">Reference proteome</keyword>
<evidence type="ECO:0000256" key="8">
    <source>
        <dbReference type="ARBA" id="ARBA00023125"/>
    </source>
</evidence>
<reference evidence="15" key="2">
    <citation type="submission" date="2021-09" db="EMBL/GenBank/DDBJ databases">
        <authorList>
            <person name="Jia N."/>
            <person name="Wang J."/>
            <person name="Shi W."/>
            <person name="Du L."/>
            <person name="Sun Y."/>
            <person name="Zhan W."/>
            <person name="Jiang J."/>
            <person name="Wang Q."/>
            <person name="Zhang B."/>
            <person name="Ji P."/>
            <person name="Sakyi L.B."/>
            <person name="Cui X."/>
            <person name="Yuan T."/>
            <person name="Jiang B."/>
            <person name="Yang W."/>
            <person name="Lam T.T.-Y."/>
            <person name="Chang Q."/>
            <person name="Ding S."/>
            <person name="Wang X."/>
            <person name="Zhu J."/>
            <person name="Ruan X."/>
            <person name="Zhao L."/>
            <person name="Wei J."/>
            <person name="Que T."/>
            <person name="Du C."/>
            <person name="Cheng J."/>
            <person name="Dai P."/>
            <person name="Han X."/>
            <person name="Huang E."/>
            <person name="Gao Y."/>
            <person name="Liu J."/>
            <person name="Shao H."/>
            <person name="Ye R."/>
            <person name="Li L."/>
            <person name="Wei W."/>
            <person name="Wang X."/>
            <person name="Wang C."/>
            <person name="Huo Q."/>
            <person name="Li W."/>
            <person name="Guo W."/>
            <person name="Chen H."/>
            <person name="Chen S."/>
            <person name="Zhou L."/>
            <person name="Zhou L."/>
            <person name="Ni X."/>
            <person name="Tian J."/>
            <person name="Zhou Y."/>
            <person name="Sheng Y."/>
            <person name="Liu T."/>
            <person name="Pan Y."/>
            <person name="Xia L."/>
            <person name="Li J."/>
            <person name="Zhao F."/>
            <person name="Cao W."/>
        </authorList>
    </citation>
    <scope>NUCLEOTIDE SEQUENCE</scope>
    <source>
        <strain evidence="15">Rmic-2018</strain>
        <tissue evidence="15">Larvae</tissue>
    </source>
</reference>
<dbReference type="GO" id="GO:0005654">
    <property type="term" value="C:nucleoplasm"/>
    <property type="evidence" value="ECO:0007669"/>
    <property type="project" value="UniProtKB-SubCell"/>
</dbReference>
<evidence type="ECO:0000256" key="2">
    <source>
        <dbReference type="ARBA" id="ARBA00006177"/>
    </source>
</evidence>
<sequence length="145" mass="16239">MRYCCVPFCTSIHPGVSFHEIPAEMTLREQWLNMISRKNWQPNSTSNYSAVCTLHSLESDFRGDTKRRVLKHGSVPSAFPSYPSYLRPIPPRPRSDTSIAKRKREPSPVKTASPRAYTRAPDVDFRTGPSVVDSATVDCLDASAP</sequence>
<dbReference type="GO" id="GO:0043565">
    <property type="term" value="F:sequence-specific DNA binding"/>
    <property type="evidence" value="ECO:0007669"/>
    <property type="project" value="InterPro"/>
</dbReference>
<keyword evidence="6" id="KW-0805">Transcription regulation</keyword>
<evidence type="ECO:0000256" key="3">
    <source>
        <dbReference type="ARBA" id="ARBA00022723"/>
    </source>
</evidence>
<evidence type="ECO:0000256" key="12">
    <source>
        <dbReference type="PROSITE-ProRule" id="PRU00309"/>
    </source>
</evidence>
<keyword evidence="11" id="KW-0131">Cell cycle</keyword>
<evidence type="ECO:0000256" key="10">
    <source>
        <dbReference type="ARBA" id="ARBA00023242"/>
    </source>
</evidence>
<dbReference type="GO" id="GO:0008270">
    <property type="term" value="F:zinc ion binding"/>
    <property type="evidence" value="ECO:0007669"/>
    <property type="project" value="UniProtKB-KW"/>
</dbReference>
<feature type="domain" description="THAP-type" evidence="14">
    <location>
        <begin position="1"/>
        <end position="79"/>
    </location>
</feature>
<dbReference type="InterPro" id="IPR038441">
    <property type="entry name" value="THAP_Znf_sf"/>
</dbReference>
<dbReference type="Gene3D" id="6.20.210.20">
    <property type="entry name" value="THAP domain"/>
    <property type="match status" value="1"/>
</dbReference>
<evidence type="ECO:0000256" key="4">
    <source>
        <dbReference type="ARBA" id="ARBA00022771"/>
    </source>
</evidence>
<evidence type="ECO:0000313" key="16">
    <source>
        <dbReference type="Proteomes" id="UP000821866"/>
    </source>
</evidence>
<keyword evidence="3" id="KW-0479">Metal-binding</keyword>
<dbReference type="PANTHER" id="PTHR46600">
    <property type="entry name" value="THAP DOMAIN-CONTAINING"/>
    <property type="match status" value="1"/>
</dbReference>
<evidence type="ECO:0000313" key="15">
    <source>
        <dbReference type="EMBL" id="KAH8022331.1"/>
    </source>
</evidence>
<evidence type="ECO:0000256" key="5">
    <source>
        <dbReference type="ARBA" id="ARBA00022833"/>
    </source>
</evidence>
<evidence type="ECO:0000256" key="7">
    <source>
        <dbReference type="ARBA" id="ARBA00023054"/>
    </source>
</evidence>
<evidence type="ECO:0000259" key="14">
    <source>
        <dbReference type="PROSITE" id="PS50950"/>
    </source>
</evidence>
<gene>
    <name evidence="15" type="ORF">HPB51_023384</name>
</gene>
<keyword evidence="5" id="KW-0862">Zinc</keyword>
<protein>
    <recommendedName>
        <fullName evidence="14">THAP-type domain-containing protein</fullName>
    </recommendedName>
</protein>
<dbReference type="InterPro" id="IPR026516">
    <property type="entry name" value="THAP1/10"/>
</dbReference>
<dbReference type="SMART" id="SM00980">
    <property type="entry name" value="THAP"/>
    <property type="match status" value="1"/>
</dbReference>
<reference evidence="15" key="1">
    <citation type="journal article" date="2020" name="Cell">
        <title>Large-Scale Comparative Analyses of Tick Genomes Elucidate Their Genetic Diversity and Vector Capacities.</title>
        <authorList>
            <consortium name="Tick Genome and Microbiome Consortium (TIGMIC)"/>
            <person name="Jia N."/>
            <person name="Wang J."/>
            <person name="Shi W."/>
            <person name="Du L."/>
            <person name="Sun Y."/>
            <person name="Zhan W."/>
            <person name="Jiang J.F."/>
            <person name="Wang Q."/>
            <person name="Zhang B."/>
            <person name="Ji P."/>
            <person name="Bell-Sakyi L."/>
            <person name="Cui X.M."/>
            <person name="Yuan T.T."/>
            <person name="Jiang B.G."/>
            <person name="Yang W.F."/>
            <person name="Lam T.T."/>
            <person name="Chang Q.C."/>
            <person name="Ding S.J."/>
            <person name="Wang X.J."/>
            <person name="Zhu J.G."/>
            <person name="Ruan X.D."/>
            <person name="Zhao L."/>
            <person name="Wei J.T."/>
            <person name="Ye R.Z."/>
            <person name="Que T.C."/>
            <person name="Du C.H."/>
            <person name="Zhou Y.H."/>
            <person name="Cheng J.X."/>
            <person name="Dai P.F."/>
            <person name="Guo W.B."/>
            <person name="Han X.H."/>
            <person name="Huang E.J."/>
            <person name="Li L.F."/>
            <person name="Wei W."/>
            <person name="Gao Y.C."/>
            <person name="Liu J.Z."/>
            <person name="Shao H.Z."/>
            <person name="Wang X."/>
            <person name="Wang C.C."/>
            <person name="Yang T.C."/>
            <person name="Huo Q.B."/>
            <person name="Li W."/>
            <person name="Chen H.Y."/>
            <person name="Chen S.E."/>
            <person name="Zhou L.G."/>
            <person name="Ni X.B."/>
            <person name="Tian J.H."/>
            <person name="Sheng Y."/>
            <person name="Liu T."/>
            <person name="Pan Y.S."/>
            <person name="Xia L.Y."/>
            <person name="Li J."/>
            <person name="Zhao F."/>
            <person name="Cao W.C."/>
        </authorList>
    </citation>
    <scope>NUCLEOTIDE SEQUENCE</scope>
    <source>
        <strain evidence="15">Rmic-2018</strain>
    </source>
</reference>
<feature type="region of interest" description="Disordered" evidence="13">
    <location>
        <begin position="75"/>
        <end position="129"/>
    </location>
</feature>
<dbReference type="AlphaFoldDB" id="A0A9J6DK05"/>
<comment type="caution">
    <text evidence="15">The sequence shown here is derived from an EMBL/GenBank/DDBJ whole genome shotgun (WGS) entry which is preliminary data.</text>
</comment>
<name>A0A9J6DK05_RHIMP</name>
<dbReference type="InterPro" id="IPR006612">
    <property type="entry name" value="THAP_Znf"/>
</dbReference>
<dbReference type="SUPFAM" id="SSF57716">
    <property type="entry name" value="Glucocorticoid receptor-like (DNA-binding domain)"/>
    <property type="match status" value="1"/>
</dbReference>
<proteinExistence type="inferred from homology"/>
<keyword evidence="8 12" id="KW-0238">DNA-binding</keyword>